<dbReference type="SUPFAM" id="SSF53850">
    <property type="entry name" value="Periplasmic binding protein-like II"/>
    <property type="match status" value="1"/>
</dbReference>
<evidence type="ECO:0000256" key="2">
    <source>
        <dbReference type="ARBA" id="ARBA00008520"/>
    </source>
</evidence>
<comment type="similarity">
    <text evidence="2">Belongs to the bacterial solute-binding protein 1 family.</text>
</comment>
<dbReference type="AlphaFoldDB" id="A0A2P8E255"/>
<organism evidence="6 7">
    <name type="scientific">Haloactinopolyspora alba</name>
    <dbReference type="NCBI Taxonomy" id="648780"/>
    <lineage>
        <taxon>Bacteria</taxon>
        <taxon>Bacillati</taxon>
        <taxon>Actinomycetota</taxon>
        <taxon>Actinomycetes</taxon>
        <taxon>Jiangellales</taxon>
        <taxon>Jiangellaceae</taxon>
        <taxon>Haloactinopolyspora</taxon>
    </lineage>
</organism>
<keyword evidence="3" id="KW-0813">Transport</keyword>
<reference evidence="6 7" key="1">
    <citation type="submission" date="2018-03" db="EMBL/GenBank/DDBJ databases">
        <title>Genomic Encyclopedia of Archaeal and Bacterial Type Strains, Phase II (KMG-II): from individual species to whole genera.</title>
        <authorList>
            <person name="Goeker M."/>
        </authorList>
    </citation>
    <scope>NUCLEOTIDE SEQUENCE [LARGE SCALE GENOMIC DNA]</scope>
    <source>
        <strain evidence="6 7">DSM 45211</strain>
    </source>
</reference>
<keyword evidence="4" id="KW-0732">Signal</keyword>
<evidence type="ECO:0000256" key="4">
    <source>
        <dbReference type="ARBA" id="ARBA00022729"/>
    </source>
</evidence>
<evidence type="ECO:0000256" key="1">
    <source>
        <dbReference type="ARBA" id="ARBA00004196"/>
    </source>
</evidence>
<evidence type="ECO:0000313" key="6">
    <source>
        <dbReference type="EMBL" id="PSL03561.1"/>
    </source>
</evidence>
<protein>
    <submittedName>
        <fullName evidence="6">Carbohydrate ABC transporter substrate-binding protein (CUT1 family)</fullName>
    </submittedName>
</protein>
<dbReference type="Proteomes" id="UP000243528">
    <property type="component" value="Unassembled WGS sequence"/>
</dbReference>
<accession>A0A2P8E255</accession>
<keyword evidence="7" id="KW-1185">Reference proteome</keyword>
<evidence type="ECO:0000256" key="3">
    <source>
        <dbReference type="ARBA" id="ARBA00022448"/>
    </source>
</evidence>
<gene>
    <name evidence="6" type="ORF">CLV30_10741</name>
</gene>
<dbReference type="InterPro" id="IPR006059">
    <property type="entry name" value="SBP"/>
</dbReference>
<dbReference type="Pfam" id="PF01547">
    <property type="entry name" value="SBP_bac_1"/>
    <property type="match status" value="1"/>
</dbReference>
<evidence type="ECO:0000313" key="7">
    <source>
        <dbReference type="Proteomes" id="UP000243528"/>
    </source>
</evidence>
<sequence length="485" mass="52696">MRIGRATAYRTHEGVLMDQLHPRRRTARPVGACHPRPVAAALALVAATALAACGPEITPGDGGDATAPADDPDVLQAPTGDSPSGEITIWSRSGDLYKVFDAAIDDFNQKYPDIEVDHRAVDIDAKLQNTLITGTDVPDGVFLDDAKVAGFAEHLWDLSDVLQPYVDDIAPQKVDVNSLDGGIYGVPFDLNPGLLYYNKTALEKVGIDATRIETYDDLLAAAREYKSARPDSGPIHLERSAFLAQLQLEMYASQLGTSIADENGELRLDSPEYERILGWLDTVRTEGLGTRAEYLTPSDIETLESGRQVFYPWAIWFSFAPQQLLPETAGDWRAMPLPAWEEGGARGGAMGGSSFVLPKGGESSELAWLFYEFLMFDEAGYTAVWGPNDIYPGGLNTSIPSYRPAADATEPLFDPVDALGGQDLWSVAVEAGRQIPGGAPIPAWWAGAVDHLGTNMQRMFDGELTPRDVIERSSADIQKNLVERQ</sequence>
<proteinExistence type="inferred from homology"/>
<dbReference type="GO" id="GO:0030313">
    <property type="term" value="C:cell envelope"/>
    <property type="evidence" value="ECO:0007669"/>
    <property type="project" value="UniProtKB-SubCell"/>
</dbReference>
<dbReference type="PANTHER" id="PTHR43649:SF31">
    <property type="entry name" value="SN-GLYCEROL-3-PHOSPHATE-BINDING PERIPLASMIC PROTEIN UGPB"/>
    <property type="match status" value="1"/>
</dbReference>
<evidence type="ECO:0000256" key="5">
    <source>
        <dbReference type="SAM" id="MobiDB-lite"/>
    </source>
</evidence>
<dbReference type="Gene3D" id="3.40.190.10">
    <property type="entry name" value="Periplasmic binding protein-like II"/>
    <property type="match status" value="1"/>
</dbReference>
<name>A0A2P8E255_9ACTN</name>
<dbReference type="InterPro" id="IPR050490">
    <property type="entry name" value="Bact_solute-bd_prot1"/>
</dbReference>
<dbReference type="PANTHER" id="PTHR43649">
    <property type="entry name" value="ARABINOSE-BINDING PROTEIN-RELATED"/>
    <property type="match status" value="1"/>
</dbReference>
<feature type="region of interest" description="Disordered" evidence="5">
    <location>
        <begin position="61"/>
        <end position="86"/>
    </location>
</feature>
<dbReference type="EMBL" id="PYGE01000007">
    <property type="protein sequence ID" value="PSL03561.1"/>
    <property type="molecule type" value="Genomic_DNA"/>
</dbReference>
<comment type="caution">
    <text evidence="6">The sequence shown here is derived from an EMBL/GenBank/DDBJ whole genome shotgun (WGS) entry which is preliminary data.</text>
</comment>
<comment type="subcellular location">
    <subcellularLocation>
        <location evidence="1">Cell envelope</location>
    </subcellularLocation>
</comment>